<dbReference type="InterPro" id="IPR004648">
    <property type="entry name" value="Oligpept_transpt"/>
</dbReference>
<comment type="subcellular location">
    <subcellularLocation>
        <location evidence="1">Membrane</location>
        <topology evidence="1">Multi-pass membrane protein</topology>
    </subcellularLocation>
</comment>
<evidence type="ECO:0000256" key="4">
    <source>
        <dbReference type="ARBA" id="ARBA00022692"/>
    </source>
</evidence>
<organism evidence="11 12">
    <name type="scientific">Penicillium vulpinum</name>
    <dbReference type="NCBI Taxonomy" id="29845"/>
    <lineage>
        <taxon>Eukaryota</taxon>
        <taxon>Fungi</taxon>
        <taxon>Dikarya</taxon>
        <taxon>Ascomycota</taxon>
        <taxon>Pezizomycotina</taxon>
        <taxon>Eurotiomycetes</taxon>
        <taxon>Eurotiomycetidae</taxon>
        <taxon>Eurotiales</taxon>
        <taxon>Aspergillaceae</taxon>
        <taxon>Penicillium</taxon>
    </lineage>
</organism>
<evidence type="ECO:0000256" key="10">
    <source>
        <dbReference type="SAM" id="Phobius"/>
    </source>
</evidence>
<evidence type="ECO:0000256" key="6">
    <source>
        <dbReference type="ARBA" id="ARBA00022927"/>
    </source>
</evidence>
<feature type="transmembrane region" description="Helical" evidence="10">
    <location>
        <begin position="424"/>
        <end position="444"/>
    </location>
</feature>
<dbReference type="Pfam" id="PF03169">
    <property type="entry name" value="OPT"/>
    <property type="match status" value="1"/>
</dbReference>
<keyword evidence="4 10" id="KW-0812">Transmembrane</keyword>
<evidence type="ECO:0000256" key="9">
    <source>
        <dbReference type="SAM" id="MobiDB-lite"/>
    </source>
</evidence>
<dbReference type="GO" id="GO:0035673">
    <property type="term" value="F:oligopeptide transmembrane transporter activity"/>
    <property type="evidence" value="ECO:0007669"/>
    <property type="project" value="InterPro"/>
</dbReference>
<name>A0A1V6RZM1_9EURO</name>
<sequence>MTSPKDPAKDTNISEAPAADLESEHNSQDPGEWLYKSDRAELTELTPVEAFKWSVEGDQSPFPEVAACVSNKDDPTIACNSYVVAQILVFPIGRAWEKLPKWRVPLGKLSFDVNPGKFTIKEHAFIVICVNISATTAYAQGALVAIVSPVYWNRDLGAGFSFLYLLTTQMIGFGLTGLARRWIVYPAALVWPTSLSSTVLFRALHEPESRTPVNGWTISRYRFFGYITAFAFVLFWFPDYIWTSLSTFAFVTWIAPQNQKVNTIFGMNSGLGLIPISIDWTQINYAGFPLMTPFYITCNAFAVVVFFYLFLSPILYYSNVWYSAYLPLLSSSTFDNTGHSYNVSRVLDTALNFSESKYKEYSPMYISMSYSLTYGLSFAAVTAIVVHTYLYNGTEIWARFKNAQHGGEDVHRRLMRQYNEVPEWWYGVLTVVVLGLGILTTTYWNTELPVWGFIVVCFGLAVLLIVPEGILQGTTNQRVFLNIITEMIAGYAWPGKPIANLMVKCYGYNAVKHGMDFAQDLKLGQYMKIPPRVLFFGQIYASILATATQTGVLRWMMGHISDLCEPTNKQRFTCNGAKVMYNASLIWGTIGPQRMFQSGQVYNGLVYFFLIGPVVTGLVYLIYRRYPNSWVRYINVPIFFNAAGNIPPANTTQYSLWFIVGFLFNYMIRKRAFDWWKRYNYLLQAAMDTGTAIATIIIFFALGYHAVTFKWWGNTVGSNTADANSVPWLTVAKGSFFGKGPGEF</sequence>
<reference evidence="12" key="1">
    <citation type="journal article" date="2017" name="Nat. Microbiol.">
        <title>Global analysis of biosynthetic gene clusters reveals vast potential of secondary metabolite production in Penicillium species.</title>
        <authorList>
            <person name="Nielsen J.C."/>
            <person name="Grijseels S."/>
            <person name="Prigent S."/>
            <person name="Ji B."/>
            <person name="Dainat J."/>
            <person name="Nielsen K.F."/>
            <person name="Frisvad J.C."/>
            <person name="Workman M."/>
            <person name="Nielsen J."/>
        </authorList>
    </citation>
    <scope>NUCLEOTIDE SEQUENCE [LARGE SCALE GENOMIC DNA]</scope>
    <source>
        <strain evidence="12">IBT 29486</strain>
    </source>
</reference>
<evidence type="ECO:0000256" key="3">
    <source>
        <dbReference type="ARBA" id="ARBA00022448"/>
    </source>
</evidence>
<proteinExistence type="inferred from homology"/>
<feature type="transmembrane region" description="Helical" evidence="10">
    <location>
        <begin position="124"/>
        <end position="152"/>
    </location>
</feature>
<evidence type="ECO:0000256" key="7">
    <source>
        <dbReference type="ARBA" id="ARBA00022989"/>
    </source>
</evidence>
<feature type="transmembrane region" description="Helical" evidence="10">
    <location>
        <begin position="372"/>
        <end position="391"/>
    </location>
</feature>
<evidence type="ECO:0008006" key="13">
    <source>
        <dbReference type="Google" id="ProtNLM"/>
    </source>
</evidence>
<protein>
    <recommendedName>
        <fullName evidence="13">OPT family small oligopeptide transporter</fullName>
    </recommendedName>
</protein>
<feature type="transmembrane region" description="Helical" evidence="10">
    <location>
        <begin position="604"/>
        <end position="623"/>
    </location>
</feature>
<comment type="similarity">
    <text evidence="2">Belongs to the oligopeptide OPT transporter family.</text>
</comment>
<dbReference type="EMBL" id="MDYP01000014">
    <property type="protein sequence ID" value="OQE07205.1"/>
    <property type="molecule type" value="Genomic_DNA"/>
</dbReference>
<keyword evidence="12" id="KW-1185">Reference proteome</keyword>
<evidence type="ECO:0000256" key="2">
    <source>
        <dbReference type="ARBA" id="ARBA00008807"/>
    </source>
</evidence>
<dbReference type="InterPro" id="IPR004813">
    <property type="entry name" value="OPT"/>
</dbReference>
<feature type="transmembrane region" description="Helical" evidence="10">
    <location>
        <begin position="223"/>
        <end position="242"/>
    </location>
</feature>
<evidence type="ECO:0000256" key="1">
    <source>
        <dbReference type="ARBA" id="ARBA00004141"/>
    </source>
</evidence>
<gene>
    <name evidence="11" type="ORF">PENVUL_c014G01267</name>
</gene>
<feature type="transmembrane region" description="Helical" evidence="10">
    <location>
        <begin position="681"/>
        <end position="704"/>
    </location>
</feature>
<dbReference type="Proteomes" id="UP000191518">
    <property type="component" value="Unassembled WGS sequence"/>
</dbReference>
<dbReference type="NCBIfam" id="TIGR00728">
    <property type="entry name" value="OPT_sfam"/>
    <property type="match status" value="1"/>
</dbReference>
<feature type="transmembrane region" description="Helical" evidence="10">
    <location>
        <begin position="652"/>
        <end position="669"/>
    </location>
</feature>
<keyword evidence="8 10" id="KW-0472">Membrane</keyword>
<accession>A0A1V6RZM1</accession>
<comment type="caution">
    <text evidence="11">The sequence shown here is derived from an EMBL/GenBank/DDBJ whole genome shotgun (WGS) entry which is preliminary data.</text>
</comment>
<evidence type="ECO:0000256" key="5">
    <source>
        <dbReference type="ARBA" id="ARBA00022856"/>
    </source>
</evidence>
<evidence type="ECO:0000256" key="8">
    <source>
        <dbReference type="ARBA" id="ARBA00023136"/>
    </source>
</evidence>
<dbReference type="AlphaFoldDB" id="A0A1V6RZM1"/>
<feature type="transmembrane region" description="Helical" evidence="10">
    <location>
        <begin position="158"/>
        <end position="175"/>
    </location>
</feature>
<keyword evidence="6" id="KW-0653">Protein transport</keyword>
<dbReference type="GO" id="GO:0016020">
    <property type="term" value="C:membrane"/>
    <property type="evidence" value="ECO:0007669"/>
    <property type="project" value="UniProtKB-SubCell"/>
</dbReference>
<feature type="transmembrane region" description="Helical" evidence="10">
    <location>
        <begin position="450"/>
        <end position="471"/>
    </location>
</feature>
<dbReference type="PANTHER" id="PTHR22601">
    <property type="entry name" value="ISP4 LIKE PROTEIN"/>
    <property type="match status" value="1"/>
</dbReference>
<keyword evidence="7 10" id="KW-1133">Transmembrane helix</keyword>
<dbReference type="NCBIfam" id="TIGR00727">
    <property type="entry name" value="ISP4_OPT"/>
    <property type="match status" value="1"/>
</dbReference>
<evidence type="ECO:0000313" key="11">
    <source>
        <dbReference type="EMBL" id="OQE07205.1"/>
    </source>
</evidence>
<dbReference type="GO" id="GO:0015031">
    <property type="term" value="P:protein transport"/>
    <property type="evidence" value="ECO:0007669"/>
    <property type="project" value="UniProtKB-KW"/>
</dbReference>
<keyword evidence="5" id="KW-0571">Peptide transport</keyword>
<feature type="region of interest" description="Disordered" evidence="9">
    <location>
        <begin position="1"/>
        <end position="32"/>
    </location>
</feature>
<evidence type="ECO:0000313" key="12">
    <source>
        <dbReference type="Proteomes" id="UP000191518"/>
    </source>
</evidence>
<keyword evidence="3" id="KW-0813">Transport</keyword>
<feature type="transmembrane region" description="Helical" evidence="10">
    <location>
        <begin position="294"/>
        <end position="317"/>
    </location>
</feature>